<evidence type="ECO:0000313" key="2">
    <source>
        <dbReference type="Proteomes" id="UP000316958"/>
    </source>
</evidence>
<sequence length="85" mass="9652">MKATTLSQTESPNLLSRQEICQFYPDQWVLILNPELDEELNVIQGQVLTHSANRDEVYNQLSLRQGQPVAIEYTGIIPDNIVVVI</sequence>
<proteinExistence type="predicted"/>
<dbReference type="EMBL" id="SFBE01000135">
    <property type="protein sequence ID" value="TRU51182.1"/>
    <property type="molecule type" value="Genomic_DNA"/>
</dbReference>
<dbReference type="AlphaFoldDB" id="A0A552FWU3"/>
<name>A0A552FWU3_MICAE</name>
<comment type="caution">
    <text evidence="1">The sequence shown here is derived from an EMBL/GenBank/DDBJ whole genome shotgun (WGS) entry which is preliminary data.</text>
</comment>
<gene>
    <name evidence="1" type="ORF">EWV57_08215</name>
</gene>
<evidence type="ECO:0008006" key="3">
    <source>
        <dbReference type="Google" id="ProtNLM"/>
    </source>
</evidence>
<accession>A0A552FWU3</accession>
<reference evidence="1 2" key="1">
    <citation type="submission" date="2019-01" db="EMBL/GenBank/DDBJ databases">
        <title>Coherence of Microcystis species and biogeography revealed through population genomics.</title>
        <authorList>
            <person name="Perez-Carrascal O.M."/>
            <person name="Terrat Y."/>
            <person name="Giani A."/>
            <person name="Fortin N."/>
            <person name="Tromas N."/>
            <person name="Shapiro B.J."/>
        </authorList>
    </citation>
    <scope>NUCLEOTIDE SEQUENCE [LARGE SCALE GENOMIC DNA]</scope>
    <source>
        <strain evidence="1">Ma_QC_Ch_20071001_S25D</strain>
    </source>
</reference>
<dbReference type="Proteomes" id="UP000316958">
    <property type="component" value="Unassembled WGS sequence"/>
</dbReference>
<evidence type="ECO:0000313" key="1">
    <source>
        <dbReference type="EMBL" id="TRU51182.1"/>
    </source>
</evidence>
<organism evidence="1 2">
    <name type="scientific">Microcystis aeruginosa Ma_QC_Ch_20071001_S25D</name>
    <dbReference type="NCBI Taxonomy" id="2486250"/>
    <lineage>
        <taxon>Bacteria</taxon>
        <taxon>Bacillati</taxon>
        <taxon>Cyanobacteriota</taxon>
        <taxon>Cyanophyceae</taxon>
        <taxon>Oscillatoriophycideae</taxon>
        <taxon>Chroococcales</taxon>
        <taxon>Microcystaceae</taxon>
        <taxon>Microcystis</taxon>
    </lineage>
</organism>
<protein>
    <recommendedName>
        <fullName evidence="3">DUF5678 domain-containing protein</fullName>
    </recommendedName>
</protein>